<accession>A0A5J4ZYN7</accession>
<feature type="domain" description="TF-B3" evidence="6">
    <location>
        <begin position="46"/>
        <end position="134"/>
    </location>
</feature>
<dbReference type="PANTHER" id="PTHR31541:SF28">
    <property type="entry name" value="TF-B3 DOMAIN-CONTAINING PROTEIN"/>
    <property type="match status" value="1"/>
</dbReference>
<dbReference type="InterPro" id="IPR003340">
    <property type="entry name" value="B3_DNA-bd"/>
</dbReference>
<evidence type="ECO:0000256" key="3">
    <source>
        <dbReference type="ARBA" id="ARBA00023125"/>
    </source>
</evidence>
<dbReference type="PANTHER" id="PTHR31541">
    <property type="entry name" value="B3 DOMAIN PLANT PROTEIN-RELATED"/>
    <property type="match status" value="1"/>
</dbReference>
<protein>
    <recommendedName>
        <fullName evidence="6">TF-B3 domain-containing protein</fullName>
    </recommendedName>
</protein>
<sequence>MQTTVIGTKEAPVEKLNSIIGKYSEPFKKVLTEIIGDQYCKEPLKKPLTESDVKDDQARLSLKKDWVKDHIVPLLRPGVEDLTKGIEVTTFDMEGNQFPMTFKTWSSSKMNVLSSGWKGFYQYHQLKATQEVTVGMFRHKLGTEKLCFVISFEKEKAY</sequence>
<dbReference type="InterPro" id="IPR015300">
    <property type="entry name" value="DNA-bd_pseudobarrel_sf"/>
</dbReference>
<comment type="subcellular location">
    <subcellularLocation>
        <location evidence="1">Nucleus</location>
    </subcellularLocation>
</comment>
<proteinExistence type="predicted"/>
<keyword evidence="8" id="KW-1185">Reference proteome</keyword>
<dbReference type="Pfam" id="PF02362">
    <property type="entry name" value="B3"/>
    <property type="match status" value="1"/>
</dbReference>
<keyword evidence="5" id="KW-0539">Nucleus</keyword>
<organism evidence="7 8">
    <name type="scientific">Nyssa sinensis</name>
    <dbReference type="NCBI Taxonomy" id="561372"/>
    <lineage>
        <taxon>Eukaryota</taxon>
        <taxon>Viridiplantae</taxon>
        <taxon>Streptophyta</taxon>
        <taxon>Embryophyta</taxon>
        <taxon>Tracheophyta</taxon>
        <taxon>Spermatophyta</taxon>
        <taxon>Magnoliopsida</taxon>
        <taxon>eudicotyledons</taxon>
        <taxon>Gunneridae</taxon>
        <taxon>Pentapetalae</taxon>
        <taxon>asterids</taxon>
        <taxon>Cornales</taxon>
        <taxon>Nyssaceae</taxon>
        <taxon>Nyssa</taxon>
    </lineage>
</organism>
<dbReference type="CDD" id="cd10017">
    <property type="entry name" value="B3_DNA"/>
    <property type="match status" value="1"/>
</dbReference>
<evidence type="ECO:0000256" key="5">
    <source>
        <dbReference type="ARBA" id="ARBA00023242"/>
    </source>
</evidence>
<name>A0A5J4ZYN7_9ASTE</name>
<dbReference type="GO" id="GO:0003677">
    <property type="term" value="F:DNA binding"/>
    <property type="evidence" value="ECO:0007669"/>
    <property type="project" value="UniProtKB-KW"/>
</dbReference>
<evidence type="ECO:0000259" key="6">
    <source>
        <dbReference type="Pfam" id="PF02362"/>
    </source>
</evidence>
<evidence type="ECO:0000256" key="1">
    <source>
        <dbReference type="ARBA" id="ARBA00004123"/>
    </source>
</evidence>
<dbReference type="Proteomes" id="UP000325577">
    <property type="component" value="Linkage Group LG4"/>
</dbReference>
<reference evidence="7 8" key="1">
    <citation type="submission" date="2019-09" db="EMBL/GenBank/DDBJ databases">
        <title>A chromosome-level genome assembly of the Chinese tupelo Nyssa sinensis.</title>
        <authorList>
            <person name="Yang X."/>
            <person name="Kang M."/>
            <person name="Yang Y."/>
            <person name="Xiong H."/>
            <person name="Wang M."/>
            <person name="Zhang Z."/>
            <person name="Wang Z."/>
            <person name="Wu H."/>
            <person name="Ma T."/>
            <person name="Liu J."/>
            <person name="Xi Z."/>
        </authorList>
    </citation>
    <scope>NUCLEOTIDE SEQUENCE [LARGE SCALE GENOMIC DNA]</scope>
    <source>
        <strain evidence="7">J267</strain>
        <tissue evidence="7">Leaf</tissue>
    </source>
</reference>
<dbReference type="OrthoDB" id="668173at2759"/>
<keyword evidence="4" id="KW-0804">Transcription</keyword>
<dbReference type="Gene3D" id="2.40.330.10">
    <property type="entry name" value="DNA-binding pseudobarrel domain"/>
    <property type="match status" value="1"/>
</dbReference>
<dbReference type="SUPFAM" id="SSF101936">
    <property type="entry name" value="DNA-binding pseudobarrel domain"/>
    <property type="match status" value="1"/>
</dbReference>
<dbReference type="AlphaFoldDB" id="A0A5J4ZYN7"/>
<evidence type="ECO:0000256" key="2">
    <source>
        <dbReference type="ARBA" id="ARBA00023015"/>
    </source>
</evidence>
<gene>
    <name evidence="7" type="ORF">F0562_009572</name>
</gene>
<keyword evidence="2" id="KW-0805">Transcription regulation</keyword>
<dbReference type="InterPro" id="IPR005508">
    <property type="entry name" value="At2g31720-like"/>
</dbReference>
<keyword evidence="3" id="KW-0238">DNA-binding</keyword>
<evidence type="ECO:0000256" key="4">
    <source>
        <dbReference type="ARBA" id="ARBA00023163"/>
    </source>
</evidence>
<dbReference type="EMBL" id="CM018047">
    <property type="protein sequence ID" value="KAA8523149.1"/>
    <property type="molecule type" value="Genomic_DNA"/>
</dbReference>
<dbReference type="GO" id="GO:0005634">
    <property type="term" value="C:nucleus"/>
    <property type="evidence" value="ECO:0007669"/>
    <property type="project" value="UniProtKB-SubCell"/>
</dbReference>
<evidence type="ECO:0000313" key="7">
    <source>
        <dbReference type="EMBL" id="KAA8523149.1"/>
    </source>
</evidence>
<evidence type="ECO:0000313" key="8">
    <source>
        <dbReference type="Proteomes" id="UP000325577"/>
    </source>
</evidence>